<keyword evidence="1" id="KW-1133">Transmembrane helix</keyword>
<accession>A0A2M6T036</accession>
<proteinExistence type="predicted"/>
<feature type="transmembrane region" description="Helical" evidence="1">
    <location>
        <begin position="20"/>
        <end position="39"/>
    </location>
</feature>
<dbReference type="Proteomes" id="UP000229390">
    <property type="component" value="Unassembled WGS sequence"/>
</dbReference>
<feature type="transmembrane region" description="Helical" evidence="1">
    <location>
        <begin position="72"/>
        <end position="91"/>
    </location>
</feature>
<dbReference type="Pfam" id="PF12666">
    <property type="entry name" value="PrgI"/>
    <property type="match status" value="1"/>
</dbReference>
<protein>
    <recommendedName>
        <fullName evidence="4">PrgI family protein</fullName>
    </recommendedName>
</protein>
<keyword evidence="1" id="KW-0472">Membrane</keyword>
<dbReference type="AlphaFoldDB" id="A0A2M6T036"/>
<feature type="transmembrane region" description="Helical" evidence="1">
    <location>
        <begin position="46"/>
        <end position="66"/>
    </location>
</feature>
<sequence length="139" mass="15931">MRFQVPQFIERESKIAGPFTFRQFLFLAGTGVIIFFLYFSFGKRNFFGFVLFSILLAGISLAFAFLNINGRSLAAILANMFSFSFSPRLYLWKKREETTPIIIEKERKGVEPALETKGLKIAEKSRLKKLSTEIETGLK</sequence>
<evidence type="ECO:0008006" key="4">
    <source>
        <dbReference type="Google" id="ProtNLM"/>
    </source>
</evidence>
<reference evidence="3" key="1">
    <citation type="submission" date="2017-09" db="EMBL/GenBank/DDBJ databases">
        <title>Depth-based differentiation of microbial function through sediment-hosted aquifers and enrichment of novel symbionts in the deep terrestrial subsurface.</title>
        <authorList>
            <person name="Probst A.J."/>
            <person name="Ladd B."/>
            <person name="Jarett J.K."/>
            <person name="Geller-Mcgrath D.E."/>
            <person name="Sieber C.M.K."/>
            <person name="Emerson J.B."/>
            <person name="Anantharaman K."/>
            <person name="Thomas B.C."/>
            <person name="Malmstrom R."/>
            <person name="Stieglmeier M."/>
            <person name="Klingl A."/>
            <person name="Woyke T."/>
            <person name="Ryan C.M."/>
            <person name="Banfield J.F."/>
        </authorList>
    </citation>
    <scope>NUCLEOTIDE SEQUENCE [LARGE SCALE GENOMIC DNA]</scope>
</reference>
<gene>
    <name evidence="2" type="ORF">COT34_02360</name>
</gene>
<dbReference type="InterPro" id="IPR024414">
    <property type="entry name" value="Uncharacterised_PrgI"/>
</dbReference>
<dbReference type="EMBL" id="PEYE01000038">
    <property type="protein sequence ID" value="PIS38680.1"/>
    <property type="molecule type" value="Genomic_DNA"/>
</dbReference>
<evidence type="ECO:0000313" key="3">
    <source>
        <dbReference type="Proteomes" id="UP000229390"/>
    </source>
</evidence>
<evidence type="ECO:0000256" key="1">
    <source>
        <dbReference type="SAM" id="Phobius"/>
    </source>
</evidence>
<organism evidence="2 3">
    <name type="scientific">Candidatus Nealsonbacteria bacterium CG08_land_8_20_14_0_20_43_11</name>
    <dbReference type="NCBI Taxonomy" id="1974706"/>
    <lineage>
        <taxon>Bacteria</taxon>
        <taxon>Candidatus Nealsoniibacteriota</taxon>
    </lineage>
</organism>
<comment type="caution">
    <text evidence="2">The sequence shown here is derived from an EMBL/GenBank/DDBJ whole genome shotgun (WGS) entry which is preliminary data.</text>
</comment>
<keyword evidence="1" id="KW-0812">Transmembrane</keyword>
<evidence type="ECO:0000313" key="2">
    <source>
        <dbReference type="EMBL" id="PIS38680.1"/>
    </source>
</evidence>
<name>A0A2M6T036_9BACT</name>